<dbReference type="AlphaFoldDB" id="A0A7C9BM26"/>
<comment type="caution">
    <text evidence="1">The sequence shown here is derived from an EMBL/GenBank/DDBJ whole genome shotgun (WGS) entry which is preliminary data.</text>
</comment>
<reference evidence="1 2" key="1">
    <citation type="submission" date="2019-10" db="EMBL/GenBank/DDBJ databases">
        <title>Draft Genome Sequence of Cytophagaceae sp. SJW1-29.</title>
        <authorList>
            <person name="Choi A."/>
        </authorList>
    </citation>
    <scope>NUCLEOTIDE SEQUENCE [LARGE SCALE GENOMIC DNA]</scope>
    <source>
        <strain evidence="1 2">SJW1-29</strain>
    </source>
</reference>
<gene>
    <name evidence="1" type="ORF">GBK04_29010</name>
</gene>
<dbReference type="InterPro" id="IPR046038">
    <property type="entry name" value="DUF5996"/>
</dbReference>
<evidence type="ECO:0000313" key="1">
    <source>
        <dbReference type="EMBL" id="MPR37263.1"/>
    </source>
</evidence>
<evidence type="ECO:0008006" key="3">
    <source>
        <dbReference type="Google" id="ProtNLM"/>
    </source>
</evidence>
<name>A0A7C9BM26_9BACT</name>
<sequence>MATKEITTERWPALPYAEWRQTLETLHLWTQIVGKIRLRQTPWINHSWHVSLYVTPTGLTTGSIPYDLGLFQIDFDFLAHQLAIKTSTGERVNIGLYPRSVANFYTEVLDTFRQLGIDITIHGAPNELPIAIPFAEDQVHQSYDAEMVERFWQAIVSMYSVFVRFRAGYTGKCSPVHFFWGSFDLAVTRFSGRRAPLHPGGAPNLSARVMQEAYSHEVSSAGFWPGNAQFPEAAFYSYCYPTPPDFGQQPVEPAGAYFHPEMGEFILPYEVVRQSAEPEQALLTFLQTTYDAAVSTAHWNRAELDCDLSSYEYP</sequence>
<proteinExistence type="predicted"/>
<evidence type="ECO:0000313" key="2">
    <source>
        <dbReference type="Proteomes" id="UP000479293"/>
    </source>
</evidence>
<dbReference type="Proteomes" id="UP000479293">
    <property type="component" value="Unassembled WGS sequence"/>
</dbReference>
<keyword evidence="2" id="KW-1185">Reference proteome</keyword>
<dbReference type="Pfam" id="PF19459">
    <property type="entry name" value="DUF5996"/>
    <property type="match status" value="1"/>
</dbReference>
<protein>
    <recommendedName>
        <fullName evidence="3">Ava_C0101 and related proteins</fullName>
    </recommendedName>
</protein>
<dbReference type="EMBL" id="WHLY01000004">
    <property type="protein sequence ID" value="MPR37263.1"/>
    <property type="molecule type" value="Genomic_DNA"/>
</dbReference>
<dbReference type="RefSeq" id="WP_152766618.1">
    <property type="nucleotide sequence ID" value="NZ_WHLY01000004.1"/>
</dbReference>
<organism evidence="1 2">
    <name type="scientific">Salmonirosea aquatica</name>
    <dbReference type="NCBI Taxonomy" id="2654236"/>
    <lineage>
        <taxon>Bacteria</taxon>
        <taxon>Pseudomonadati</taxon>
        <taxon>Bacteroidota</taxon>
        <taxon>Cytophagia</taxon>
        <taxon>Cytophagales</taxon>
        <taxon>Spirosomataceae</taxon>
        <taxon>Salmonirosea</taxon>
    </lineage>
</organism>
<accession>A0A7C9BM26</accession>